<dbReference type="EMBL" id="UZAF01020168">
    <property type="protein sequence ID" value="VDO67135.1"/>
    <property type="molecule type" value="Genomic_DNA"/>
</dbReference>
<accession>A0A0N4X0N3</accession>
<evidence type="ECO:0000313" key="1">
    <source>
        <dbReference type="EMBL" id="VDO67135.1"/>
    </source>
</evidence>
<protein>
    <submittedName>
        <fullName evidence="3">Disease resistance protein</fullName>
    </submittedName>
</protein>
<dbReference type="Proteomes" id="UP000268014">
    <property type="component" value="Unassembled WGS sequence"/>
</dbReference>
<name>A0A0N4X0N3_HAEPC</name>
<organism evidence="3">
    <name type="scientific">Haemonchus placei</name>
    <name type="common">Barber's pole worm</name>
    <dbReference type="NCBI Taxonomy" id="6290"/>
    <lineage>
        <taxon>Eukaryota</taxon>
        <taxon>Metazoa</taxon>
        <taxon>Ecdysozoa</taxon>
        <taxon>Nematoda</taxon>
        <taxon>Chromadorea</taxon>
        <taxon>Rhabditida</taxon>
        <taxon>Rhabditina</taxon>
        <taxon>Rhabditomorpha</taxon>
        <taxon>Strongyloidea</taxon>
        <taxon>Trichostrongylidae</taxon>
        <taxon>Haemonchus</taxon>
    </lineage>
</organism>
<gene>
    <name evidence="1" type="ORF">HPLM_LOCUS17822</name>
</gene>
<sequence>MSPLTQKRGELGGLASNWFPPSGEYEKFCVDTCLTQALCEHVPLHRRIEHLIDSTEVLGPRVTALCLRIDKRTTVSIINCYATMSTAAGGEKNVIYEKLEKVDEDFNAIIHEERPATARTGPQGENN</sequence>
<reference evidence="1 2" key="2">
    <citation type="submission" date="2018-11" db="EMBL/GenBank/DDBJ databases">
        <authorList>
            <consortium name="Pathogen Informatics"/>
        </authorList>
    </citation>
    <scope>NUCLEOTIDE SEQUENCE [LARGE SCALE GENOMIC DNA]</scope>
    <source>
        <strain evidence="1 2">MHpl1</strain>
    </source>
</reference>
<reference evidence="3" key="1">
    <citation type="submission" date="2017-02" db="UniProtKB">
        <authorList>
            <consortium name="WormBaseParasite"/>
        </authorList>
    </citation>
    <scope>IDENTIFICATION</scope>
</reference>
<proteinExistence type="predicted"/>
<evidence type="ECO:0000313" key="3">
    <source>
        <dbReference type="WBParaSite" id="HPLM_0001783001-mRNA-1"/>
    </source>
</evidence>
<dbReference type="WBParaSite" id="HPLM_0001783001-mRNA-1">
    <property type="protein sequence ID" value="HPLM_0001783001-mRNA-1"/>
    <property type="gene ID" value="HPLM_0001783001"/>
</dbReference>
<keyword evidence="2" id="KW-1185">Reference proteome</keyword>
<dbReference type="AlphaFoldDB" id="A0A0N4X0N3"/>
<evidence type="ECO:0000313" key="2">
    <source>
        <dbReference type="Proteomes" id="UP000268014"/>
    </source>
</evidence>